<protein>
    <submittedName>
        <fullName evidence="1">Uncharacterized protein</fullName>
    </submittedName>
</protein>
<dbReference type="VEuPathDB" id="VectorBase:AMIN014227"/>
<keyword evidence="2" id="KW-1185">Reference proteome</keyword>
<dbReference type="Proteomes" id="UP000075920">
    <property type="component" value="Unassembled WGS sequence"/>
</dbReference>
<organism evidence="1 2">
    <name type="scientific">Anopheles minimus</name>
    <dbReference type="NCBI Taxonomy" id="112268"/>
    <lineage>
        <taxon>Eukaryota</taxon>
        <taxon>Metazoa</taxon>
        <taxon>Ecdysozoa</taxon>
        <taxon>Arthropoda</taxon>
        <taxon>Hexapoda</taxon>
        <taxon>Insecta</taxon>
        <taxon>Pterygota</taxon>
        <taxon>Neoptera</taxon>
        <taxon>Endopterygota</taxon>
        <taxon>Diptera</taxon>
        <taxon>Nematocera</taxon>
        <taxon>Culicoidea</taxon>
        <taxon>Culicidae</taxon>
        <taxon>Anophelinae</taxon>
        <taxon>Anopheles</taxon>
    </lineage>
</organism>
<dbReference type="AlphaFoldDB" id="A0A182WND6"/>
<name>A0A182WND6_9DIPT</name>
<reference evidence="1" key="2">
    <citation type="submission" date="2020-05" db="UniProtKB">
        <authorList>
            <consortium name="EnsemblMetazoa"/>
        </authorList>
    </citation>
    <scope>IDENTIFICATION</scope>
    <source>
        <strain evidence="1">MINIMUS1</strain>
    </source>
</reference>
<sequence length="25" mass="2922">MCRKMRISNRDNSMPVESVILLQIS</sequence>
<evidence type="ECO:0000313" key="2">
    <source>
        <dbReference type="Proteomes" id="UP000075920"/>
    </source>
</evidence>
<evidence type="ECO:0000313" key="1">
    <source>
        <dbReference type="EnsemblMetazoa" id="AMIN014227-PA"/>
    </source>
</evidence>
<accession>A0A182WND6</accession>
<proteinExistence type="predicted"/>
<reference evidence="2" key="1">
    <citation type="submission" date="2013-03" db="EMBL/GenBank/DDBJ databases">
        <title>The Genome Sequence of Anopheles minimus MINIMUS1.</title>
        <authorList>
            <consortium name="The Broad Institute Genomics Platform"/>
            <person name="Neafsey D.E."/>
            <person name="Walton C."/>
            <person name="Walker B."/>
            <person name="Young S.K."/>
            <person name="Zeng Q."/>
            <person name="Gargeya S."/>
            <person name="Fitzgerald M."/>
            <person name="Haas B."/>
            <person name="Abouelleil A."/>
            <person name="Allen A.W."/>
            <person name="Alvarado L."/>
            <person name="Arachchi H.M."/>
            <person name="Berlin A.M."/>
            <person name="Chapman S.B."/>
            <person name="Gainer-Dewar J."/>
            <person name="Goldberg J."/>
            <person name="Griggs A."/>
            <person name="Gujja S."/>
            <person name="Hansen M."/>
            <person name="Howarth C."/>
            <person name="Imamovic A."/>
            <person name="Ireland A."/>
            <person name="Larimer J."/>
            <person name="McCowan C."/>
            <person name="Murphy C."/>
            <person name="Pearson M."/>
            <person name="Poon T.W."/>
            <person name="Priest M."/>
            <person name="Roberts A."/>
            <person name="Saif S."/>
            <person name="Shea T."/>
            <person name="Sisk P."/>
            <person name="Sykes S."/>
            <person name="Wortman J."/>
            <person name="Nusbaum C."/>
            <person name="Birren B."/>
        </authorList>
    </citation>
    <scope>NUCLEOTIDE SEQUENCE [LARGE SCALE GENOMIC DNA]</scope>
    <source>
        <strain evidence="2">MINIMUS1</strain>
    </source>
</reference>
<dbReference type="EnsemblMetazoa" id="AMIN014227-RA">
    <property type="protein sequence ID" value="AMIN014227-PA"/>
    <property type="gene ID" value="AMIN014227"/>
</dbReference>